<dbReference type="EMBL" id="JAEAOA010001395">
    <property type="protein sequence ID" value="KAK3580753.1"/>
    <property type="molecule type" value="Genomic_DNA"/>
</dbReference>
<protein>
    <recommendedName>
        <fullName evidence="4">AB hydrolase-1 domain-containing protein</fullName>
    </recommendedName>
</protein>
<evidence type="ECO:0000256" key="1">
    <source>
        <dbReference type="ARBA" id="ARBA00010884"/>
    </source>
</evidence>
<dbReference type="AlphaFoldDB" id="A0AAE0VJN2"/>
<feature type="active site" description="Charge relay system" evidence="2">
    <location>
        <position position="285"/>
    </location>
</feature>
<dbReference type="InterPro" id="IPR000073">
    <property type="entry name" value="AB_hydrolase_1"/>
</dbReference>
<reference evidence="5" key="2">
    <citation type="journal article" date="2021" name="Genome Biol. Evol.">
        <title>Developing a high-quality reference genome for a parasitic bivalve with doubly uniparental inheritance (Bivalvia: Unionida).</title>
        <authorList>
            <person name="Smith C.H."/>
        </authorList>
    </citation>
    <scope>NUCLEOTIDE SEQUENCE</scope>
    <source>
        <strain evidence="5">CHS0354</strain>
        <tissue evidence="5">Mantle</tissue>
    </source>
</reference>
<keyword evidence="6" id="KW-1185">Reference proteome</keyword>
<evidence type="ECO:0000313" key="6">
    <source>
        <dbReference type="Proteomes" id="UP001195483"/>
    </source>
</evidence>
<dbReference type="Pfam" id="PF00561">
    <property type="entry name" value="Abhydrolase_1"/>
    <property type="match status" value="1"/>
</dbReference>
<accession>A0AAE0VJN2</accession>
<dbReference type="PANTHER" id="PTHR10794:SF45">
    <property type="entry name" value="MONOACYLGLYCEROL LIPASE ABHD2"/>
    <property type="match status" value="1"/>
</dbReference>
<comment type="caution">
    <text evidence="5">The sequence shown here is derived from an EMBL/GenBank/DDBJ whole genome shotgun (WGS) entry which is preliminary data.</text>
</comment>
<comment type="similarity">
    <text evidence="1">Belongs to the AB hydrolase superfamily. AB hydrolase 4 family.</text>
</comment>
<evidence type="ECO:0000256" key="2">
    <source>
        <dbReference type="PIRSR" id="PIRSR005211-1"/>
    </source>
</evidence>
<dbReference type="SUPFAM" id="SSF53474">
    <property type="entry name" value="alpha/beta-Hydrolases"/>
    <property type="match status" value="1"/>
</dbReference>
<dbReference type="GO" id="GO:0051793">
    <property type="term" value="P:medium-chain fatty acid catabolic process"/>
    <property type="evidence" value="ECO:0007669"/>
    <property type="project" value="TreeGrafter"/>
</dbReference>
<dbReference type="PIRSF" id="PIRSF005211">
    <property type="entry name" value="Ab_hydro_YheT"/>
    <property type="match status" value="1"/>
</dbReference>
<evidence type="ECO:0000256" key="3">
    <source>
        <dbReference type="SAM" id="MobiDB-lite"/>
    </source>
</evidence>
<dbReference type="InterPro" id="IPR012020">
    <property type="entry name" value="ABHD4"/>
</dbReference>
<gene>
    <name evidence="5" type="ORF">CHS0354_023034</name>
</gene>
<dbReference type="GO" id="GO:0008126">
    <property type="term" value="F:acetylesterase activity"/>
    <property type="evidence" value="ECO:0007669"/>
    <property type="project" value="TreeGrafter"/>
</dbReference>
<feature type="region of interest" description="Disordered" evidence="3">
    <location>
        <begin position="351"/>
        <end position="371"/>
    </location>
</feature>
<reference evidence="5" key="3">
    <citation type="submission" date="2023-05" db="EMBL/GenBank/DDBJ databases">
        <authorList>
            <person name="Smith C.H."/>
        </authorList>
    </citation>
    <scope>NUCLEOTIDE SEQUENCE</scope>
    <source>
        <strain evidence="5">CHS0354</strain>
        <tissue evidence="5">Mantle</tissue>
    </source>
</reference>
<dbReference type="PANTHER" id="PTHR10794">
    <property type="entry name" value="ABHYDROLASE DOMAIN-CONTAINING PROTEIN"/>
    <property type="match status" value="1"/>
</dbReference>
<organism evidence="5 6">
    <name type="scientific">Potamilus streckersoni</name>
    <dbReference type="NCBI Taxonomy" id="2493646"/>
    <lineage>
        <taxon>Eukaryota</taxon>
        <taxon>Metazoa</taxon>
        <taxon>Spiralia</taxon>
        <taxon>Lophotrochozoa</taxon>
        <taxon>Mollusca</taxon>
        <taxon>Bivalvia</taxon>
        <taxon>Autobranchia</taxon>
        <taxon>Heteroconchia</taxon>
        <taxon>Palaeoheterodonta</taxon>
        <taxon>Unionida</taxon>
        <taxon>Unionoidea</taxon>
        <taxon>Unionidae</taxon>
        <taxon>Ambleminae</taxon>
        <taxon>Lampsilini</taxon>
        <taxon>Potamilus</taxon>
    </lineage>
</organism>
<evidence type="ECO:0000259" key="4">
    <source>
        <dbReference type="Pfam" id="PF00561"/>
    </source>
</evidence>
<dbReference type="InterPro" id="IPR050960">
    <property type="entry name" value="AB_hydrolase_4_sf"/>
</dbReference>
<reference evidence="5" key="1">
    <citation type="journal article" date="2021" name="Genome Biol. Evol.">
        <title>A High-Quality Reference Genome for a Parasitic Bivalve with Doubly Uniparental Inheritance (Bivalvia: Unionida).</title>
        <authorList>
            <person name="Smith C.H."/>
        </authorList>
    </citation>
    <scope>NUCLEOTIDE SEQUENCE</scope>
    <source>
        <strain evidence="5">CHS0354</strain>
    </source>
</reference>
<feature type="domain" description="AB hydrolase-1" evidence="4">
    <location>
        <begin position="120"/>
        <end position="322"/>
    </location>
</feature>
<sequence length="371" mass="42438">MDKLQSDTVTMSDPLTLLLLIILFLLYRLLHLASLAETPKHFYKEKSAFISAILKSCPTLTKEYIPPFLWGKSGHLQTVIYAKLGRVKPKKPEGKRHYIVMPDGATMSFDVFDPHNAGEKGGTEELDAMVTKLMVLFPERKLLLVGFSMGGNIVMKYLGEKQENQKKFLCGMSICQGYDCNTAMPLYLEWYHMRRGYMYAMTANLKSLMRHHRNILFGEEAQRKFGPFDEEKIFAATSLSKIDELYSARRAGYDNLRDYYRDHSCSINMNFVRDIPIFILSAADDPLVPEPLLKYPREYIEINPKCLFVLTKHGGHLGYFEGGFIIPKEVTWLDRAIVEYADAIVKITSESDLSSSDTSERVQSEQSPSYE</sequence>
<dbReference type="Gene3D" id="3.40.50.1820">
    <property type="entry name" value="alpha/beta hydrolase"/>
    <property type="match status" value="1"/>
</dbReference>
<evidence type="ECO:0000313" key="5">
    <source>
        <dbReference type="EMBL" id="KAK3580753.1"/>
    </source>
</evidence>
<dbReference type="GO" id="GO:0046464">
    <property type="term" value="P:acylglycerol catabolic process"/>
    <property type="evidence" value="ECO:0007669"/>
    <property type="project" value="TreeGrafter"/>
</dbReference>
<dbReference type="Proteomes" id="UP001195483">
    <property type="component" value="Unassembled WGS sequence"/>
</dbReference>
<dbReference type="GO" id="GO:0047372">
    <property type="term" value="F:monoacylglycerol lipase activity"/>
    <property type="evidence" value="ECO:0007669"/>
    <property type="project" value="TreeGrafter"/>
</dbReference>
<dbReference type="GO" id="GO:0043401">
    <property type="term" value="P:steroid hormone receptor signaling pathway"/>
    <property type="evidence" value="ECO:0007669"/>
    <property type="project" value="TreeGrafter"/>
</dbReference>
<feature type="active site" description="Charge relay system" evidence="2">
    <location>
        <position position="148"/>
    </location>
</feature>
<dbReference type="GO" id="GO:0051792">
    <property type="term" value="P:medium-chain fatty acid biosynthetic process"/>
    <property type="evidence" value="ECO:0007669"/>
    <property type="project" value="TreeGrafter"/>
</dbReference>
<dbReference type="InterPro" id="IPR029058">
    <property type="entry name" value="AB_hydrolase_fold"/>
</dbReference>
<proteinExistence type="inferred from homology"/>
<feature type="active site" description="Charge relay system" evidence="2">
    <location>
        <position position="316"/>
    </location>
</feature>
<dbReference type="GO" id="GO:0048240">
    <property type="term" value="P:sperm capacitation"/>
    <property type="evidence" value="ECO:0007669"/>
    <property type="project" value="TreeGrafter"/>
</dbReference>
<name>A0AAE0VJN2_9BIVA</name>
<dbReference type="GO" id="GO:0036126">
    <property type="term" value="C:sperm flagellum"/>
    <property type="evidence" value="ECO:0007669"/>
    <property type="project" value="TreeGrafter"/>
</dbReference>
<dbReference type="GO" id="GO:0097524">
    <property type="term" value="C:sperm plasma membrane"/>
    <property type="evidence" value="ECO:0007669"/>
    <property type="project" value="TreeGrafter"/>
</dbReference>